<feature type="compositionally biased region" description="Basic and acidic residues" evidence="3">
    <location>
        <begin position="68"/>
        <end position="90"/>
    </location>
</feature>
<evidence type="ECO:0000256" key="2">
    <source>
        <dbReference type="ARBA" id="ARBA00034247"/>
    </source>
</evidence>
<feature type="compositionally biased region" description="Basic and acidic residues" evidence="3">
    <location>
        <begin position="8"/>
        <end position="26"/>
    </location>
</feature>
<comment type="caution">
    <text evidence="6">The sequence shown here is derived from an EMBL/GenBank/DDBJ whole genome shotgun (WGS) entry which is preliminary data.</text>
</comment>
<gene>
    <name evidence="6" type="ORF">GJ700_27085</name>
</gene>
<reference evidence="6 7" key="1">
    <citation type="submission" date="2019-11" db="EMBL/GenBank/DDBJ databases">
        <title>Novel species isolated from a subtropical stream in China.</title>
        <authorList>
            <person name="Lu H."/>
        </authorList>
    </citation>
    <scope>NUCLEOTIDE SEQUENCE [LARGE SCALE GENOMIC DNA]</scope>
    <source>
        <strain evidence="6 7">FT92W</strain>
    </source>
</reference>
<feature type="region of interest" description="Disordered" evidence="3">
    <location>
        <begin position="1"/>
        <end position="121"/>
    </location>
</feature>
<sequence>MRPPADGMRPRPGEGPPEGRPREGERAPQTQGALPQAHVQRAAYSAAAQASAPSGASAAGQSAYGAGRQRDGGPADDRDDPPADDPRRALDGSPFPPRGDGDAGRRPRDRNGRPGGPPPFRFVLADKHYTVLLGAGQYGPGSVLNEESRAKARPIVVKGDTVAYVSTEGVVTPSKQEQEFLDAMQSSLLAGAGAAAALALGLGMLLAGGLSSRLSKLTGAVRAMQGGALRQQVPAEGKDEVAELAGAFNDMSEQLARSHEELKASHQTILEQAEQLKELSIRDALTSLYNRRHFDEQANTLYHQAVRHKRPISLVIGDIDFFKKINDNFSHATGDVVLRHVGSILRQHVRLSDLVARYGGEEFVLALPDTDGKQAAALCDKLRSLIEAYPWHEVHPNLKVTMSMGVFADYAVGTAEAMLQKADELLYKAKETGRNRVCHV</sequence>
<dbReference type="PROSITE" id="PS50887">
    <property type="entry name" value="GGDEF"/>
    <property type="match status" value="1"/>
</dbReference>
<evidence type="ECO:0000259" key="4">
    <source>
        <dbReference type="PROSITE" id="PS50885"/>
    </source>
</evidence>
<dbReference type="CDD" id="cd01949">
    <property type="entry name" value="GGDEF"/>
    <property type="match status" value="1"/>
</dbReference>
<dbReference type="GO" id="GO:0007165">
    <property type="term" value="P:signal transduction"/>
    <property type="evidence" value="ECO:0007669"/>
    <property type="project" value="InterPro"/>
</dbReference>
<dbReference type="Pfam" id="PF00990">
    <property type="entry name" value="GGDEF"/>
    <property type="match status" value="1"/>
</dbReference>
<dbReference type="PROSITE" id="PS50885">
    <property type="entry name" value="HAMP"/>
    <property type="match status" value="1"/>
</dbReference>
<dbReference type="NCBIfam" id="TIGR00254">
    <property type="entry name" value="GGDEF"/>
    <property type="match status" value="1"/>
</dbReference>
<dbReference type="SMART" id="SM00267">
    <property type="entry name" value="GGDEF"/>
    <property type="match status" value="1"/>
</dbReference>
<dbReference type="InterPro" id="IPR050469">
    <property type="entry name" value="Diguanylate_Cyclase"/>
</dbReference>
<evidence type="ECO:0000313" key="7">
    <source>
        <dbReference type="Proteomes" id="UP000446768"/>
    </source>
</evidence>
<feature type="compositionally biased region" description="Basic and acidic residues" evidence="3">
    <location>
        <begin position="99"/>
        <end position="112"/>
    </location>
</feature>
<comment type="catalytic activity">
    <reaction evidence="2">
        <text>2 GTP = 3',3'-c-di-GMP + 2 diphosphate</text>
        <dbReference type="Rhea" id="RHEA:24898"/>
        <dbReference type="ChEBI" id="CHEBI:33019"/>
        <dbReference type="ChEBI" id="CHEBI:37565"/>
        <dbReference type="ChEBI" id="CHEBI:58805"/>
        <dbReference type="EC" id="2.7.7.65"/>
    </reaction>
</comment>
<dbReference type="GO" id="GO:1902201">
    <property type="term" value="P:negative regulation of bacterial-type flagellum-dependent cell motility"/>
    <property type="evidence" value="ECO:0007669"/>
    <property type="project" value="TreeGrafter"/>
</dbReference>
<dbReference type="GO" id="GO:0043709">
    <property type="term" value="P:cell adhesion involved in single-species biofilm formation"/>
    <property type="evidence" value="ECO:0007669"/>
    <property type="project" value="TreeGrafter"/>
</dbReference>
<protein>
    <recommendedName>
        <fullName evidence="1">diguanylate cyclase</fullName>
        <ecNumber evidence="1">2.7.7.65</ecNumber>
    </recommendedName>
</protein>
<dbReference type="EC" id="2.7.7.65" evidence="1"/>
<dbReference type="GO" id="GO:0052621">
    <property type="term" value="F:diguanylate cyclase activity"/>
    <property type="evidence" value="ECO:0007669"/>
    <property type="project" value="UniProtKB-EC"/>
</dbReference>
<keyword evidence="7" id="KW-1185">Reference proteome</keyword>
<dbReference type="Pfam" id="PF00672">
    <property type="entry name" value="HAMP"/>
    <property type="match status" value="1"/>
</dbReference>
<dbReference type="Gene3D" id="6.10.340.10">
    <property type="match status" value="1"/>
</dbReference>
<dbReference type="GO" id="GO:0005886">
    <property type="term" value="C:plasma membrane"/>
    <property type="evidence" value="ECO:0007669"/>
    <property type="project" value="TreeGrafter"/>
</dbReference>
<feature type="domain" description="HAMP" evidence="4">
    <location>
        <begin position="208"/>
        <end position="260"/>
    </location>
</feature>
<dbReference type="EMBL" id="WKJJ01000020">
    <property type="protein sequence ID" value="MRV75388.1"/>
    <property type="molecule type" value="Genomic_DNA"/>
</dbReference>
<dbReference type="InterPro" id="IPR029787">
    <property type="entry name" value="Nucleotide_cyclase"/>
</dbReference>
<feature type="domain" description="GGDEF" evidence="5">
    <location>
        <begin position="310"/>
        <end position="440"/>
    </location>
</feature>
<feature type="compositionally biased region" description="Low complexity" evidence="3">
    <location>
        <begin position="42"/>
        <end position="67"/>
    </location>
</feature>
<dbReference type="InterPro" id="IPR043128">
    <property type="entry name" value="Rev_trsase/Diguanyl_cyclase"/>
</dbReference>
<dbReference type="InterPro" id="IPR003660">
    <property type="entry name" value="HAMP_dom"/>
</dbReference>
<dbReference type="PANTHER" id="PTHR45138">
    <property type="entry name" value="REGULATORY COMPONENTS OF SENSORY TRANSDUCTION SYSTEM"/>
    <property type="match status" value="1"/>
</dbReference>
<evidence type="ECO:0000313" key="6">
    <source>
        <dbReference type="EMBL" id="MRV75388.1"/>
    </source>
</evidence>
<evidence type="ECO:0000259" key="5">
    <source>
        <dbReference type="PROSITE" id="PS50887"/>
    </source>
</evidence>
<dbReference type="InterPro" id="IPR000160">
    <property type="entry name" value="GGDEF_dom"/>
</dbReference>
<dbReference type="AlphaFoldDB" id="A0A7X2ISW0"/>
<evidence type="ECO:0000256" key="3">
    <source>
        <dbReference type="SAM" id="MobiDB-lite"/>
    </source>
</evidence>
<dbReference type="PANTHER" id="PTHR45138:SF9">
    <property type="entry name" value="DIGUANYLATE CYCLASE DGCM-RELATED"/>
    <property type="match status" value="1"/>
</dbReference>
<dbReference type="SMART" id="SM00304">
    <property type="entry name" value="HAMP"/>
    <property type="match status" value="1"/>
</dbReference>
<dbReference type="SUPFAM" id="SSF55073">
    <property type="entry name" value="Nucleotide cyclase"/>
    <property type="match status" value="1"/>
</dbReference>
<dbReference type="Proteomes" id="UP000446768">
    <property type="component" value="Unassembled WGS sequence"/>
</dbReference>
<dbReference type="CDD" id="cd06225">
    <property type="entry name" value="HAMP"/>
    <property type="match status" value="1"/>
</dbReference>
<name>A0A7X2ISW0_9BURK</name>
<dbReference type="SUPFAM" id="SSF158472">
    <property type="entry name" value="HAMP domain-like"/>
    <property type="match status" value="1"/>
</dbReference>
<organism evidence="6 7">
    <name type="scientific">Pseudoduganella rivuli</name>
    <dbReference type="NCBI Taxonomy" id="2666085"/>
    <lineage>
        <taxon>Bacteria</taxon>
        <taxon>Pseudomonadati</taxon>
        <taxon>Pseudomonadota</taxon>
        <taxon>Betaproteobacteria</taxon>
        <taxon>Burkholderiales</taxon>
        <taxon>Oxalobacteraceae</taxon>
        <taxon>Telluria group</taxon>
        <taxon>Pseudoduganella</taxon>
    </lineage>
</organism>
<dbReference type="Gene3D" id="3.30.70.270">
    <property type="match status" value="1"/>
</dbReference>
<evidence type="ECO:0000256" key="1">
    <source>
        <dbReference type="ARBA" id="ARBA00012528"/>
    </source>
</evidence>
<dbReference type="FunFam" id="3.30.70.270:FF:000001">
    <property type="entry name" value="Diguanylate cyclase domain protein"/>
    <property type="match status" value="1"/>
</dbReference>
<proteinExistence type="predicted"/>
<accession>A0A7X2ISW0</accession>